<dbReference type="PANTHER" id="PTHR42812:SF12">
    <property type="entry name" value="BETA-XYLOSIDASE-RELATED"/>
    <property type="match status" value="1"/>
</dbReference>
<feature type="site" description="Important for catalytic activity, responsible for pKa modulation of the active site Glu and correct orientation of both the proton donor and substrate" evidence="5">
    <location>
        <position position="121"/>
    </location>
</feature>
<evidence type="ECO:0000313" key="9">
    <source>
        <dbReference type="Proteomes" id="UP000199081"/>
    </source>
</evidence>
<keyword evidence="9" id="KW-1185">Reference proteome</keyword>
<feature type="active site" description="Proton donor" evidence="4">
    <location>
        <position position="176"/>
    </location>
</feature>
<keyword evidence="2 6" id="KW-0378">Hydrolase</keyword>
<gene>
    <name evidence="8" type="ORF">SAMN04488099_104103</name>
</gene>
<dbReference type="RefSeq" id="WP_091479687.1">
    <property type="nucleotide sequence ID" value="NZ_BJYC01000004.1"/>
</dbReference>
<dbReference type="InterPro" id="IPR013320">
    <property type="entry name" value="ConA-like_dom_sf"/>
</dbReference>
<evidence type="ECO:0000256" key="1">
    <source>
        <dbReference type="ARBA" id="ARBA00009865"/>
    </source>
</evidence>
<feature type="domain" description="Beta-xylosidase C-terminal Concanavalin A-like" evidence="7">
    <location>
        <begin position="312"/>
        <end position="502"/>
    </location>
</feature>
<evidence type="ECO:0000256" key="3">
    <source>
        <dbReference type="ARBA" id="ARBA00023295"/>
    </source>
</evidence>
<evidence type="ECO:0000256" key="2">
    <source>
        <dbReference type="ARBA" id="ARBA00022801"/>
    </source>
</evidence>
<reference evidence="9" key="1">
    <citation type="submission" date="2016-10" db="EMBL/GenBank/DDBJ databases">
        <authorList>
            <person name="Varghese N."/>
            <person name="Submissions S."/>
        </authorList>
    </citation>
    <scope>NUCLEOTIDE SEQUENCE [LARGE SCALE GENOMIC DNA]</scope>
    <source>
        <strain evidence="9">DSM 19183</strain>
    </source>
</reference>
<sequence length="504" mass="56791">MNYTNPIISGFYPDPSICRVEDDFYMVTSTFEYFPGVPIFHSKDLVNWKQIGHCLTTKEQLPLEKTGSSGGVFAPTIRYHNGRFYMITTNVSHKGNFFVWAEKPEGPWSDPVWLNEWPGIDPSLFFDDDGTVYITGTREGVQAPHGIYQATLDIVTGKLLSDRQLIWEGTGAAEPEGPHLYKIDGYYYLLISEGGTEYGHMVVAARSEYPFGPFESYEDNPILSHRSLKSPIQGTGHSDLIQFTDGSWWAVFLAYRPIGYFPKHHLGRETFLAPVQWTDDGWPIFGDNGKVTVEMEAPHLDTPQSTDWEELDDFNKDSLGMKWNYRRNPIKSNYSLTKNEGWLSLKGAAATLSEPESHTFVGRRQEHFDCAVSTLLSFNPDEGEEAGLTVYANEQYHYDVALMKEKGQKSVLFRKTVGSLCLIEKRLPYTDEELTLKVKADETTYTFSVTDSSGKTTELGIGECGFLSKEVAGGFTGVYFGLYATGNGKESTNEASFDWFKYSI</sequence>
<comment type="similarity">
    <text evidence="1 6">Belongs to the glycosyl hydrolase 43 family.</text>
</comment>
<dbReference type="Pfam" id="PF04616">
    <property type="entry name" value="Glyco_hydro_43"/>
    <property type="match status" value="1"/>
</dbReference>
<organism evidence="8 9">
    <name type="scientific">Alkalibacterium pelagium</name>
    <dbReference type="NCBI Taxonomy" id="426702"/>
    <lineage>
        <taxon>Bacteria</taxon>
        <taxon>Bacillati</taxon>
        <taxon>Bacillota</taxon>
        <taxon>Bacilli</taxon>
        <taxon>Lactobacillales</taxon>
        <taxon>Carnobacteriaceae</taxon>
        <taxon>Alkalibacterium</taxon>
    </lineage>
</organism>
<protein>
    <submittedName>
        <fullName evidence="8">Alpha-N-arabinofuranosidase</fullName>
    </submittedName>
</protein>
<dbReference type="EMBL" id="FNZU01000004">
    <property type="protein sequence ID" value="SEK60819.1"/>
    <property type="molecule type" value="Genomic_DNA"/>
</dbReference>
<evidence type="ECO:0000259" key="7">
    <source>
        <dbReference type="Pfam" id="PF17851"/>
    </source>
</evidence>
<dbReference type="Gene3D" id="2.115.10.20">
    <property type="entry name" value="Glycosyl hydrolase domain, family 43"/>
    <property type="match status" value="1"/>
</dbReference>
<dbReference type="InterPro" id="IPR023296">
    <property type="entry name" value="Glyco_hydro_beta-prop_sf"/>
</dbReference>
<keyword evidence="3 6" id="KW-0326">Glycosidase</keyword>
<evidence type="ECO:0000256" key="6">
    <source>
        <dbReference type="RuleBase" id="RU361187"/>
    </source>
</evidence>
<dbReference type="CDD" id="cd18617">
    <property type="entry name" value="GH43_XynB-like"/>
    <property type="match status" value="1"/>
</dbReference>
<name>A0A1H7IED5_9LACT</name>
<dbReference type="Gene3D" id="2.60.120.200">
    <property type="match status" value="1"/>
</dbReference>
<dbReference type="Proteomes" id="UP000199081">
    <property type="component" value="Unassembled WGS sequence"/>
</dbReference>
<dbReference type="InterPro" id="IPR006710">
    <property type="entry name" value="Glyco_hydro_43"/>
</dbReference>
<dbReference type="PANTHER" id="PTHR42812">
    <property type="entry name" value="BETA-XYLOSIDASE"/>
    <property type="match status" value="1"/>
</dbReference>
<evidence type="ECO:0000256" key="4">
    <source>
        <dbReference type="PIRSR" id="PIRSR606710-1"/>
    </source>
</evidence>
<dbReference type="Pfam" id="PF17851">
    <property type="entry name" value="GH43_C2"/>
    <property type="match status" value="1"/>
</dbReference>
<dbReference type="STRING" id="426702.SAMN04488099_104103"/>
<dbReference type="SUPFAM" id="SSF49899">
    <property type="entry name" value="Concanavalin A-like lectins/glucanases"/>
    <property type="match status" value="1"/>
</dbReference>
<dbReference type="AlphaFoldDB" id="A0A1H7IED5"/>
<feature type="active site" description="Proton acceptor" evidence="4">
    <location>
        <position position="14"/>
    </location>
</feature>
<dbReference type="OrthoDB" id="9801455at2"/>
<dbReference type="InterPro" id="IPR041542">
    <property type="entry name" value="GH43_C2"/>
</dbReference>
<accession>A0A1H7IED5</accession>
<evidence type="ECO:0000313" key="8">
    <source>
        <dbReference type="EMBL" id="SEK60819.1"/>
    </source>
</evidence>
<dbReference type="GO" id="GO:0005975">
    <property type="term" value="P:carbohydrate metabolic process"/>
    <property type="evidence" value="ECO:0007669"/>
    <property type="project" value="InterPro"/>
</dbReference>
<evidence type="ECO:0000256" key="5">
    <source>
        <dbReference type="PIRSR" id="PIRSR606710-2"/>
    </source>
</evidence>
<dbReference type="GO" id="GO:0004553">
    <property type="term" value="F:hydrolase activity, hydrolyzing O-glycosyl compounds"/>
    <property type="evidence" value="ECO:0007669"/>
    <property type="project" value="InterPro"/>
</dbReference>
<dbReference type="SUPFAM" id="SSF75005">
    <property type="entry name" value="Arabinanase/levansucrase/invertase"/>
    <property type="match status" value="1"/>
</dbReference>
<dbReference type="InterPro" id="IPR051795">
    <property type="entry name" value="Glycosyl_Hydrlase_43"/>
</dbReference>
<proteinExistence type="inferred from homology"/>